<sequence length="123" mass="14126">MGFYKDDFVYFSASKVRKALSSNLAKPGDLVFTQRGTLGQVALIPNNILKAEKLRVDHWRDKEATRDAVRLVIRDFLWSESTGLPVNHYTEDDVKARAEDVYRHVYRAYPTLPSPFYEKSASV</sequence>
<keyword evidence="2" id="KW-1185">Reference proteome</keyword>
<dbReference type="EMBL" id="JABXWR010000001">
    <property type="protein sequence ID" value="NVO66797.1"/>
    <property type="molecule type" value="Genomic_DNA"/>
</dbReference>
<dbReference type="RefSeq" id="WP_176787290.1">
    <property type="nucleotide sequence ID" value="NZ_JABXWR010000001.1"/>
</dbReference>
<gene>
    <name evidence="1" type="ORF">HWN36_05605</name>
</gene>
<dbReference type="OrthoDB" id="147875at2157"/>
<accession>A0A7K4HP19</accession>
<reference evidence="1 2" key="1">
    <citation type="submission" date="2020-06" db="EMBL/GenBank/DDBJ databases">
        <title>Methanofollis fontis sp. nov., a methanogen isolated from marine sediments near a cold seep at Four-Way Closure Ridge offshore southwestern Taiwan.</title>
        <authorList>
            <person name="Chen S.-C."/>
            <person name="Teng N.-H."/>
            <person name="Lin Y.-S."/>
            <person name="Lai M.-C."/>
            <person name="Chen H.-H."/>
            <person name="Wang C.-C."/>
        </authorList>
    </citation>
    <scope>NUCLEOTIDE SEQUENCE [LARGE SCALE GENOMIC DNA]</scope>
    <source>
        <strain evidence="1 2">DSM 2702</strain>
    </source>
</reference>
<comment type="caution">
    <text evidence="1">The sequence shown here is derived from an EMBL/GenBank/DDBJ whole genome shotgun (WGS) entry which is preliminary data.</text>
</comment>
<evidence type="ECO:0000313" key="2">
    <source>
        <dbReference type="Proteomes" id="UP000570823"/>
    </source>
</evidence>
<evidence type="ECO:0000313" key="1">
    <source>
        <dbReference type="EMBL" id="NVO66797.1"/>
    </source>
</evidence>
<dbReference type="Proteomes" id="UP000570823">
    <property type="component" value="Unassembled WGS sequence"/>
</dbReference>
<dbReference type="AlphaFoldDB" id="A0A7K4HP19"/>
<name>A0A7K4HP19_9EURY</name>
<protein>
    <submittedName>
        <fullName evidence="1">Uncharacterized protein</fullName>
    </submittedName>
</protein>
<proteinExistence type="predicted"/>
<organism evidence="1 2">
    <name type="scientific">Methanofollis tationis</name>
    <dbReference type="NCBI Taxonomy" id="81417"/>
    <lineage>
        <taxon>Archaea</taxon>
        <taxon>Methanobacteriati</taxon>
        <taxon>Methanobacteriota</taxon>
        <taxon>Stenosarchaea group</taxon>
        <taxon>Methanomicrobia</taxon>
        <taxon>Methanomicrobiales</taxon>
        <taxon>Methanomicrobiaceae</taxon>
        <taxon>Methanofollis</taxon>
    </lineage>
</organism>